<dbReference type="GO" id="GO:0030267">
    <property type="term" value="F:glyoxylate reductase (NADPH) activity"/>
    <property type="evidence" value="ECO:0007669"/>
    <property type="project" value="TreeGrafter"/>
</dbReference>
<dbReference type="EMBL" id="CP106878">
    <property type="protein sequence ID" value="WAA09953.1"/>
    <property type="molecule type" value="Genomic_DNA"/>
</dbReference>
<evidence type="ECO:0000259" key="6">
    <source>
        <dbReference type="Pfam" id="PF02826"/>
    </source>
</evidence>
<gene>
    <name evidence="7" type="ORF">OE104_00830</name>
</gene>
<dbReference type="Pfam" id="PF00389">
    <property type="entry name" value="2-Hacid_dh"/>
    <property type="match status" value="1"/>
</dbReference>
<dbReference type="InterPro" id="IPR036291">
    <property type="entry name" value="NAD(P)-bd_dom_sf"/>
</dbReference>
<dbReference type="RefSeq" id="WP_275417736.1">
    <property type="nucleotide sequence ID" value="NZ_CP106878.1"/>
</dbReference>
<dbReference type="PROSITE" id="PS00671">
    <property type="entry name" value="D_2_HYDROXYACID_DH_3"/>
    <property type="match status" value="1"/>
</dbReference>
<keyword evidence="3" id="KW-0520">NAD</keyword>
<evidence type="ECO:0000313" key="7">
    <source>
        <dbReference type="EMBL" id="WAA09953.1"/>
    </source>
</evidence>
<dbReference type="InterPro" id="IPR050223">
    <property type="entry name" value="D-isomer_2-hydroxyacid_DH"/>
</dbReference>
<dbReference type="FunFam" id="3.40.50.720:FF:000462">
    <property type="entry name" value="Glyoxylate reductase (NADP+)"/>
    <property type="match status" value="1"/>
</dbReference>
<comment type="similarity">
    <text evidence="1 4">Belongs to the D-isomer specific 2-hydroxyacid dehydrogenase family.</text>
</comment>
<keyword evidence="8" id="KW-1185">Reference proteome</keyword>
<dbReference type="InterPro" id="IPR029752">
    <property type="entry name" value="D-isomer_DH_CS1"/>
</dbReference>
<feature type="domain" description="D-isomer specific 2-hydroxyacid dehydrogenase catalytic" evidence="5">
    <location>
        <begin position="9"/>
        <end position="322"/>
    </location>
</feature>
<dbReference type="PROSITE" id="PS00065">
    <property type="entry name" value="D_2_HYDROXYACID_DH_1"/>
    <property type="match status" value="1"/>
</dbReference>
<feature type="domain" description="D-isomer specific 2-hydroxyacid dehydrogenase NAD-binding" evidence="6">
    <location>
        <begin position="112"/>
        <end position="290"/>
    </location>
</feature>
<dbReference type="AlphaFoldDB" id="A0A9E8LUM2"/>
<dbReference type="GO" id="GO:0016618">
    <property type="term" value="F:hydroxypyruvate reductase [NAD(P)H] activity"/>
    <property type="evidence" value="ECO:0007669"/>
    <property type="project" value="TreeGrafter"/>
</dbReference>
<evidence type="ECO:0000256" key="2">
    <source>
        <dbReference type="ARBA" id="ARBA00023002"/>
    </source>
</evidence>
<evidence type="ECO:0000259" key="5">
    <source>
        <dbReference type="Pfam" id="PF00389"/>
    </source>
</evidence>
<evidence type="ECO:0000313" key="8">
    <source>
        <dbReference type="Proteomes" id="UP001164718"/>
    </source>
</evidence>
<dbReference type="SUPFAM" id="SSF52283">
    <property type="entry name" value="Formate/glycerate dehydrogenase catalytic domain-like"/>
    <property type="match status" value="1"/>
</dbReference>
<dbReference type="GO" id="GO:0051287">
    <property type="term" value="F:NAD binding"/>
    <property type="evidence" value="ECO:0007669"/>
    <property type="project" value="InterPro"/>
</dbReference>
<sequence>MGQKPYVYITRKLPAKIIRNVESFANVGMWESKNRPVPRSILLEEAKKADGLFTMLSDPIDEQLYRIAPKLKVVANLAVGYDNIDIQGATNRGIAVCHTPDILTETTADLAFSLLLTVARRLGEAMDYVKEGKWNSWSPLLLAGTDVHHKTLGIVGMGKIGEAVARRALGFQMKVIYHNRNRKWDSEKQLSVEYRPFSTLIEEADYVLCLTPLTEETKHLFSYDVFKKMKKTAYFINAGRGQVVVEKDLIRALQDQEIAGAGLDVFEKEPIDGDHPLLKFPNVVALPHIGSASVETRMAMMERSVENIRRVLIGEKPISMVNEEIYQ</sequence>
<dbReference type="PANTHER" id="PTHR10996:SF178">
    <property type="entry name" value="2-HYDROXYACID DEHYDROGENASE YGL185C-RELATED"/>
    <property type="match status" value="1"/>
</dbReference>
<proteinExistence type="inferred from homology"/>
<keyword evidence="2 4" id="KW-0560">Oxidoreductase</keyword>
<dbReference type="PANTHER" id="PTHR10996">
    <property type="entry name" value="2-HYDROXYACID DEHYDROGENASE-RELATED"/>
    <property type="match status" value="1"/>
</dbReference>
<name>A0A9E8LUM2_9BACI</name>
<accession>A0A9E8LUM2</accession>
<organism evidence="7 8">
    <name type="scientific">Fervidibacillus albus</name>
    <dbReference type="NCBI Taxonomy" id="2980026"/>
    <lineage>
        <taxon>Bacteria</taxon>
        <taxon>Bacillati</taxon>
        <taxon>Bacillota</taxon>
        <taxon>Bacilli</taxon>
        <taxon>Bacillales</taxon>
        <taxon>Bacillaceae</taxon>
        <taxon>Fervidibacillus</taxon>
    </lineage>
</organism>
<reference evidence="7" key="1">
    <citation type="submission" date="2022-09" db="EMBL/GenBank/DDBJ databases">
        <title>Complete Genomes of Fervidibacillus albus and Fervidibacillus halotolerans isolated from tidal flat sediments.</title>
        <authorList>
            <person name="Kwon K.K."/>
            <person name="Yang S.-H."/>
            <person name="Park M.J."/>
            <person name="Oh H.-M."/>
        </authorList>
    </citation>
    <scope>NUCLEOTIDE SEQUENCE</scope>
    <source>
        <strain evidence="7">MEBiC13591</strain>
    </source>
</reference>
<evidence type="ECO:0000256" key="1">
    <source>
        <dbReference type="ARBA" id="ARBA00005854"/>
    </source>
</evidence>
<dbReference type="InterPro" id="IPR006140">
    <property type="entry name" value="D-isomer_DH_NAD-bd"/>
</dbReference>
<dbReference type="CDD" id="cd05301">
    <property type="entry name" value="GDH"/>
    <property type="match status" value="1"/>
</dbReference>
<dbReference type="Pfam" id="PF02826">
    <property type="entry name" value="2-Hacid_dh_C"/>
    <property type="match status" value="1"/>
</dbReference>
<dbReference type="SUPFAM" id="SSF51735">
    <property type="entry name" value="NAD(P)-binding Rossmann-fold domains"/>
    <property type="match status" value="1"/>
</dbReference>
<dbReference type="KEGG" id="faf:OE104_00830"/>
<dbReference type="Proteomes" id="UP001164718">
    <property type="component" value="Chromosome"/>
</dbReference>
<dbReference type="GO" id="GO:0005829">
    <property type="term" value="C:cytosol"/>
    <property type="evidence" value="ECO:0007669"/>
    <property type="project" value="TreeGrafter"/>
</dbReference>
<dbReference type="Gene3D" id="3.40.50.720">
    <property type="entry name" value="NAD(P)-binding Rossmann-like Domain"/>
    <property type="match status" value="2"/>
</dbReference>
<protein>
    <submittedName>
        <fullName evidence="7">D-glycerate dehydrogenase</fullName>
    </submittedName>
</protein>
<dbReference type="InterPro" id="IPR029753">
    <property type="entry name" value="D-isomer_DH_CS"/>
</dbReference>
<evidence type="ECO:0000256" key="4">
    <source>
        <dbReference type="RuleBase" id="RU003719"/>
    </source>
</evidence>
<evidence type="ECO:0000256" key="3">
    <source>
        <dbReference type="ARBA" id="ARBA00023027"/>
    </source>
</evidence>
<dbReference type="InterPro" id="IPR006139">
    <property type="entry name" value="D-isomer_2_OHA_DH_cat_dom"/>
</dbReference>